<proteinExistence type="inferred from homology"/>
<keyword evidence="3" id="KW-0255">Endonuclease</keyword>
<dbReference type="PANTHER" id="PTHR11240">
    <property type="entry name" value="RIBONUCLEASE T2"/>
    <property type="match status" value="1"/>
</dbReference>
<dbReference type="GO" id="GO:0033897">
    <property type="term" value="F:ribonuclease T2 activity"/>
    <property type="evidence" value="ECO:0007669"/>
    <property type="project" value="InterPro"/>
</dbReference>
<dbReference type="GO" id="GO:0005576">
    <property type="term" value="C:extracellular region"/>
    <property type="evidence" value="ECO:0007669"/>
    <property type="project" value="TreeGrafter"/>
</dbReference>
<name>A0A2Z6M0V7_TRISU</name>
<evidence type="ECO:0000313" key="10">
    <source>
        <dbReference type="Proteomes" id="UP000242715"/>
    </source>
</evidence>
<reference evidence="10" key="1">
    <citation type="journal article" date="2017" name="Front. Plant Sci.">
        <title>Climate Clever Clovers: New Paradigm to Reduce the Environmental Footprint of Ruminants by Breeding Low Methanogenic Forages Utilizing Haplotype Variation.</title>
        <authorList>
            <person name="Kaur P."/>
            <person name="Appels R."/>
            <person name="Bayer P.E."/>
            <person name="Keeble-Gagnere G."/>
            <person name="Wang J."/>
            <person name="Hirakawa H."/>
            <person name="Shirasawa K."/>
            <person name="Vercoe P."/>
            <person name="Stefanova K."/>
            <person name="Durmic Z."/>
            <person name="Nichols P."/>
            <person name="Revell C."/>
            <person name="Isobe S.N."/>
            <person name="Edwards D."/>
            <person name="Erskine W."/>
        </authorList>
    </citation>
    <scope>NUCLEOTIDE SEQUENCE [LARGE SCALE GENOMIC DNA]</scope>
    <source>
        <strain evidence="10">cv. Daliak</strain>
    </source>
</reference>
<keyword evidence="6" id="KW-0456">Lyase</keyword>
<dbReference type="PANTHER" id="PTHR11240:SF75">
    <property type="entry name" value="RIBONUCLEASE 3"/>
    <property type="match status" value="1"/>
</dbReference>
<dbReference type="InterPro" id="IPR001568">
    <property type="entry name" value="RNase_T2-like"/>
</dbReference>
<dbReference type="Pfam" id="PF00445">
    <property type="entry name" value="Ribonuclease_T2"/>
    <property type="match status" value="1"/>
</dbReference>
<dbReference type="EMBL" id="DF973288">
    <property type="protein sequence ID" value="GAU24358.1"/>
    <property type="molecule type" value="Genomic_DNA"/>
</dbReference>
<dbReference type="AlphaFoldDB" id="A0A2Z6M0V7"/>
<keyword evidence="10" id="KW-1185">Reference proteome</keyword>
<keyword evidence="4" id="KW-0378">Hydrolase</keyword>
<sequence>MSLSLSPACSIMLFINLMILLMYTISIAFAQPAAFDHYTLAQQWPAGVCKSSTFKCINPIPSSFTIHGLWPSNKLSPHPRKCSPSFDHTKIKSLEPQLRIVWPNLKLTNTNIKFWKDQWDNHGSCSPWTQNDYFMKAMSLQVHNNLTTMLQAKGITPTGGPHQKQLITDAIKHKVHVDPFLVCAARRYLVEIHICFDVTTSLKHVNCPTPNPAQICGTHVIY</sequence>
<protein>
    <submittedName>
        <fullName evidence="9">Uncharacterized protein</fullName>
    </submittedName>
</protein>
<keyword evidence="2" id="KW-0540">Nuclease</keyword>
<dbReference type="Proteomes" id="UP000242715">
    <property type="component" value="Unassembled WGS sequence"/>
</dbReference>
<dbReference type="GO" id="GO:0016787">
    <property type="term" value="F:hydrolase activity"/>
    <property type="evidence" value="ECO:0007669"/>
    <property type="project" value="UniProtKB-KW"/>
</dbReference>
<dbReference type="SUPFAM" id="SSF55895">
    <property type="entry name" value="Ribonuclease Rh-like"/>
    <property type="match status" value="1"/>
</dbReference>
<comment type="similarity">
    <text evidence="1 7">Belongs to the RNase T2 family.</text>
</comment>
<evidence type="ECO:0000256" key="3">
    <source>
        <dbReference type="ARBA" id="ARBA00022759"/>
    </source>
</evidence>
<feature type="chain" id="PRO_5016269595" evidence="8">
    <location>
        <begin position="31"/>
        <end position="222"/>
    </location>
</feature>
<dbReference type="OrthoDB" id="1421104at2759"/>
<dbReference type="GO" id="GO:0003723">
    <property type="term" value="F:RNA binding"/>
    <property type="evidence" value="ECO:0007669"/>
    <property type="project" value="InterPro"/>
</dbReference>
<evidence type="ECO:0000256" key="8">
    <source>
        <dbReference type="SAM" id="SignalP"/>
    </source>
</evidence>
<dbReference type="InterPro" id="IPR036430">
    <property type="entry name" value="RNase_T2-like_sf"/>
</dbReference>
<evidence type="ECO:0000256" key="6">
    <source>
        <dbReference type="ARBA" id="ARBA00023239"/>
    </source>
</evidence>
<evidence type="ECO:0000256" key="1">
    <source>
        <dbReference type="ARBA" id="ARBA00007469"/>
    </source>
</evidence>
<dbReference type="CDD" id="cd01061">
    <property type="entry name" value="RNase_T2_euk"/>
    <property type="match status" value="1"/>
</dbReference>
<dbReference type="InterPro" id="IPR018188">
    <property type="entry name" value="RNase_T2_His_AS_1"/>
</dbReference>
<accession>A0A2Z6M0V7</accession>
<evidence type="ECO:0000256" key="7">
    <source>
        <dbReference type="RuleBase" id="RU004328"/>
    </source>
</evidence>
<dbReference type="Gene3D" id="3.90.730.10">
    <property type="entry name" value="Ribonuclease T2-like"/>
    <property type="match status" value="1"/>
</dbReference>
<keyword evidence="8" id="KW-0732">Signal</keyword>
<gene>
    <name evidence="9" type="ORF">TSUD_390670</name>
</gene>
<evidence type="ECO:0000256" key="4">
    <source>
        <dbReference type="ARBA" id="ARBA00022801"/>
    </source>
</evidence>
<feature type="signal peptide" evidence="8">
    <location>
        <begin position="1"/>
        <end position="30"/>
    </location>
</feature>
<dbReference type="GO" id="GO:0006401">
    <property type="term" value="P:RNA catabolic process"/>
    <property type="evidence" value="ECO:0007669"/>
    <property type="project" value="TreeGrafter"/>
</dbReference>
<dbReference type="InterPro" id="IPR033697">
    <property type="entry name" value="Ribonuclease_T2_eukaryotic"/>
</dbReference>
<keyword evidence="5" id="KW-1015">Disulfide bond</keyword>
<evidence type="ECO:0000256" key="5">
    <source>
        <dbReference type="ARBA" id="ARBA00023157"/>
    </source>
</evidence>
<organism evidence="9 10">
    <name type="scientific">Trifolium subterraneum</name>
    <name type="common">Subterranean clover</name>
    <dbReference type="NCBI Taxonomy" id="3900"/>
    <lineage>
        <taxon>Eukaryota</taxon>
        <taxon>Viridiplantae</taxon>
        <taxon>Streptophyta</taxon>
        <taxon>Embryophyta</taxon>
        <taxon>Tracheophyta</taxon>
        <taxon>Spermatophyta</taxon>
        <taxon>Magnoliopsida</taxon>
        <taxon>eudicotyledons</taxon>
        <taxon>Gunneridae</taxon>
        <taxon>Pentapetalae</taxon>
        <taxon>rosids</taxon>
        <taxon>fabids</taxon>
        <taxon>Fabales</taxon>
        <taxon>Fabaceae</taxon>
        <taxon>Papilionoideae</taxon>
        <taxon>50 kb inversion clade</taxon>
        <taxon>NPAAA clade</taxon>
        <taxon>Hologalegina</taxon>
        <taxon>IRL clade</taxon>
        <taxon>Trifolieae</taxon>
        <taxon>Trifolium</taxon>
    </lineage>
</organism>
<dbReference type="PROSITE" id="PS00530">
    <property type="entry name" value="RNASE_T2_1"/>
    <property type="match status" value="1"/>
</dbReference>
<evidence type="ECO:0000256" key="2">
    <source>
        <dbReference type="ARBA" id="ARBA00022722"/>
    </source>
</evidence>
<evidence type="ECO:0000313" key="9">
    <source>
        <dbReference type="EMBL" id="GAU24358.1"/>
    </source>
</evidence>